<proteinExistence type="predicted"/>
<accession>A0AC35EYG7</accession>
<evidence type="ECO:0000313" key="2">
    <source>
        <dbReference type="WBParaSite" id="PS1159_v2.g11963.t1"/>
    </source>
</evidence>
<name>A0AC35EYG7_9BILA</name>
<reference evidence="2" key="1">
    <citation type="submission" date="2022-11" db="UniProtKB">
        <authorList>
            <consortium name="WormBaseParasite"/>
        </authorList>
    </citation>
    <scope>IDENTIFICATION</scope>
</reference>
<sequence>MKYANFYVNFIRRKASVNRTDYGKSVQHLNSIVQIHATYDDKEYFVADKRTRFSKVKIDNKPKNATINENDTIPSSDASAAAFKTIISFIIGLFFYYILFLYI</sequence>
<dbReference type="Proteomes" id="UP000887580">
    <property type="component" value="Unplaced"/>
</dbReference>
<dbReference type="WBParaSite" id="PS1159_v2.g11963.t1">
    <property type="protein sequence ID" value="PS1159_v2.g11963.t1"/>
    <property type="gene ID" value="PS1159_v2.g11963"/>
</dbReference>
<evidence type="ECO:0000313" key="1">
    <source>
        <dbReference type="Proteomes" id="UP000887580"/>
    </source>
</evidence>
<protein>
    <submittedName>
        <fullName evidence="2">Uncharacterized protein</fullName>
    </submittedName>
</protein>
<organism evidence="1 2">
    <name type="scientific">Panagrolaimus sp. PS1159</name>
    <dbReference type="NCBI Taxonomy" id="55785"/>
    <lineage>
        <taxon>Eukaryota</taxon>
        <taxon>Metazoa</taxon>
        <taxon>Ecdysozoa</taxon>
        <taxon>Nematoda</taxon>
        <taxon>Chromadorea</taxon>
        <taxon>Rhabditida</taxon>
        <taxon>Tylenchina</taxon>
        <taxon>Panagrolaimomorpha</taxon>
        <taxon>Panagrolaimoidea</taxon>
        <taxon>Panagrolaimidae</taxon>
        <taxon>Panagrolaimus</taxon>
    </lineage>
</organism>